<dbReference type="InterPro" id="IPR050301">
    <property type="entry name" value="NTE"/>
</dbReference>
<dbReference type="AlphaFoldDB" id="A0A1E5E186"/>
<evidence type="ECO:0000256" key="6">
    <source>
        <dbReference type="PROSITE-ProRule" id="PRU01161"/>
    </source>
</evidence>
<organism evidence="9 10">
    <name type="scientific">Vibrio rumoiensis 1S-45</name>
    <dbReference type="NCBI Taxonomy" id="1188252"/>
    <lineage>
        <taxon>Bacteria</taxon>
        <taxon>Pseudomonadati</taxon>
        <taxon>Pseudomonadota</taxon>
        <taxon>Gammaproteobacteria</taxon>
        <taxon>Vibrionales</taxon>
        <taxon>Vibrionaceae</taxon>
        <taxon>Vibrio</taxon>
    </lineage>
</organism>
<dbReference type="InterPro" id="IPR034746">
    <property type="entry name" value="POTRA"/>
</dbReference>
<evidence type="ECO:0000313" key="10">
    <source>
        <dbReference type="Proteomes" id="UP000094070"/>
    </source>
</evidence>
<dbReference type="eggNOG" id="COG1752">
    <property type="taxonomic scope" value="Bacteria"/>
</dbReference>
<dbReference type="GO" id="GO:0008233">
    <property type="term" value="F:peptidase activity"/>
    <property type="evidence" value="ECO:0007669"/>
    <property type="project" value="UniProtKB-KW"/>
</dbReference>
<dbReference type="Gene3D" id="3.40.1090.10">
    <property type="entry name" value="Cytosolic phospholipase A2 catalytic domain"/>
    <property type="match status" value="2"/>
</dbReference>
<gene>
    <name evidence="9" type="ORF">A1QC_10080</name>
</gene>
<dbReference type="eggNOG" id="COG4775">
    <property type="taxonomic scope" value="Bacteria"/>
</dbReference>
<dbReference type="PROSITE" id="PS51779">
    <property type="entry name" value="POTRA"/>
    <property type="match status" value="1"/>
</dbReference>
<keyword evidence="2 6" id="KW-0378">Hydrolase</keyword>
<feature type="short sequence motif" description="DGA/G" evidence="6">
    <location>
        <begin position="216"/>
        <end position="218"/>
    </location>
</feature>
<dbReference type="RefSeq" id="WP_017026292.1">
    <property type="nucleotide sequence ID" value="NZ_AJYK02000075.1"/>
</dbReference>
<keyword evidence="5" id="KW-0472">Membrane</keyword>
<dbReference type="SUPFAM" id="SSF52151">
    <property type="entry name" value="FabD/lysophospholipase-like"/>
    <property type="match status" value="1"/>
</dbReference>
<feature type="domain" description="POTRA" evidence="8">
    <location>
        <begin position="347"/>
        <end position="419"/>
    </location>
</feature>
<dbReference type="Pfam" id="PF07244">
    <property type="entry name" value="POTRA"/>
    <property type="match status" value="1"/>
</dbReference>
<evidence type="ECO:0000256" key="4">
    <source>
        <dbReference type="ARBA" id="ARBA00023098"/>
    </source>
</evidence>
<comment type="caution">
    <text evidence="9">The sequence shown here is derived from an EMBL/GenBank/DDBJ whole genome shotgun (WGS) entry which is preliminary data.</text>
</comment>
<dbReference type="GO" id="GO:0006508">
    <property type="term" value="P:proteolysis"/>
    <property type="evidence" value="ECO:0007669"/>
    <property type="project" value="UniProtKB-KW"/>
</dbReference>
<evidence type="ECO:0000256" key="3">
    <source>
        <dbReference type="ARBA" id="ARBA00022963"/>
    </source>
</evidence>
<feature type="short sequence motif" description="GXGXXG" evidence="6">
    <location>
        <begin position="41"/>
        <end position="46"/>
    </location>
</feature>
<dbReference type="STRING" id="1188252.A1QC_10080"/>
<dbReference type="Gene3D" id="3.10.20.310">
    <property type="entry name" value="membrane protein fhac"/>
    <property type="match status" value="1"/>
</dbReference>
<evidence type="ECO:0000256" key="1">
    <source>
        <dbReference type="ARBA" id="ARBA00004370"/>
    </source>
</evidence>
<evidence type="ECO:0000259" key="7">
    <source>
        <dbReference type="PROSITE" id="PS51635"/>
    </source>
</evidence>
<dbReference type="Pfam" id="PF01734">
    <property type="entry name" value="Patatin"/>
    <property type="match status" value="1"/>
</dbReference>
<proteinExistence type="predicted"/>
<dbReference type="GO" id="GO:0016042">
    <property type="term" value="P:lipid catabolic process"/>
    <property type="evidence" value="ECO:0007669"/>
    <property type="project" value="UniProtKB-UniRule"/>
</dbReference>
<sequence>MHRLLLGVLLLPFVAAIPEVEARETLPDGSTRPTIAVVLAGGGAKGAAHIGVLQALEEMKIPVDIVTGTSMGSYVGGLYALGMSAQEIEDTVNSIDWNTGYNDRVSRSERRVRDKEYDDRYQLHTDLGLRWLEVKVPKGVVQGQNMLHILRQSTGNLPAFESFDELPIPYRAVATDIVHLKPVVLKDGELVDAMMASMSVPGALPPYNYNGMLLVDGGVTDNMPVELARSMGADIVIAVDISTDYKTAEQLSTFLSVGDQLSNYLVRRSTQEQSALLKNTDVLLHPAVGKMSTTDFAKMPEAYDLGYQSAVLQQDELHRYSVSEATYLNYQKRKKARRSEFKSGADLTINQITINNNSHYNEKLLQHRLDIHTGQKYTSEEIEQRVRDLYALDRFERVSYEYQNNDDGTANLTVDVDEKEWGPNYLDFRFFMEDNFRNSSKYSIGFTSNFTDLSDNGAELRTNFEIGSDKLLGVELYIPMTYDQTLFFVASGTYSDEKSNLFISESLERDIDGNINTQLSDTENSLPVDYVKWIGDIAFGLQPALWQEFRVGLRYTDGKTSLTGLPSFGETDYTRQGAYLSYRFDTLDDISFPTKGFFVDFEYLLSKDTTTDDSGSAQDDTVSEVTSRVMAAQSIGKHSLVGQIDYGIVDSENSFVPIDPKELGGFLNLSGIPRDSLSGRNKAFSSLVYRYKWFDNDFGLFKSPVYLGASLEYGGVWSGTNKKWDKDSMYLAGSMFTGVDSPLGPIILAYGQTEEQYKSLYLIVGSTF</sequence>
<protein>
    <submittedName>
        <fullName evidence="9">Serine protease</fullName>
    </submittedName>
</protein>
<dbReference type="OrthoDB" id="5290098at2"/>
<evidence type="ECO:0000256" key="5">
    <source>
        <dbReference type="ARBA" id="ARBA00023136"/>
    </source>
</evidence>
<feature type="active site" description="Proton acceptor" evidence="6">
    <location>
        <position position="216"/>
    </location>
</feature>
<evidence type="ECO:0000259" key="8">
    <source>
        <dbReference type="PROSITE" id="PS51779"/>
    </source>
</evidence>
<dbReference type="PANTHER" id="PTHR14226">
    <property type="entry name" value="NEUROPATHY TARGET ESTERASE/SWISS CHEESE D.MELANOGASTER"/>
    <property type="match status" value="1"/>
</dbReference>
<evidence type="ECO:0000313" key="9">
    <source>
        <dbReference type="EMBL" id="OEF24616.1"/>
    </source>
</evidence>
<dbReference type="EMBL" id="AJYK02000075">
    <property type="protein sequence ID" value="OEF24616.1"/>
    <property type="molecule type" value="Genomic_DNA"/>
</dbReference>
<keyword evidence="4 6" id="KW-0443">Lipid metabolism</keyword>
<dbReference type="PROSITE" id="PS51635">
    <property type="entry name" value="PNPLA"/>
    <property type="match status" value="1"/>
</dbReference>
<dbReference type="CDD" id="cd07205">
    <property type="entry name" value="Pat_PNPLA6_PNPLA7_NTE1_like"/>
    <property type="match status" value="1"/>
</dbReference>
<name>A0A1E5E186_9VIBR</name>
<dbReference type="PANTHER" id="PTHR14226:SF29">
    <property type="entry name" value="NEUROPATHY TARGET ESTERASE SWS"/>
    <property type="match status" value="1"/>
</dbReference>
<dbReference type="InterPro" id="IPR016035">
    <property type="entry name" value="Acyl_Trfase/lysoPLipase"/>
</dbReference>
<accession>A0A1E5E186</accession>
<comment type="subcellular location">
    <subcellularLocation>
        <location evidence="1">Membrane</location>
    </subcellularLocation>
</comment>
<keyword evidence="9" id="KW-0645">Protease</keyword>
<feature type="active site" description="Nucleophile" evidence="6">
    <location>
        <position position="70"/>
    </location>
</feature>
<keyword evidence="3 6" id="KW-0442">Lipid degradation</keyword>
<dbReference type="Proteomes" id="UP000094070">
    <property type="component" value="Unassembled WGS sequence"/>
</dbReference>
<keyword evidence="10" id="KW-1185">Reference proteome</keyword>
<feature type="domain" description="PNPLA" evidence="7">
    <location>
        <begin position="37"/>
        <end position="229"/>
    </location>
</feature>
<dbReference type="InterPro" id="IPR010827">
    <property type="entry name" value="BamA/TamA_POTRA"/>
</dbReference>
<dbReference type="InterPro" id="IPR002641">
    <property type="entry name" value="PNPLA_dom"/>
</dbReference>
<dbReference type="GO" id="GO:0019867">
    <property type="term" value="C:outer membrane"/>
    <property type="evidence" value="ECO:0007669"/>
    <property type="project" value="InterPro"/>
</dbReference>
<evidence type="ECO:0000256" key="2">
    <source>
        <dbReference type="ARBA" id="ARBA00022801"/>
    </source>
</evidence>
<feature type="short sequence motif" description="GXSXG" evidence="6">
    <location>
        <begin position="68"/>
        <end position="72"/>
    </location>
</feature>
<reference evidence="9 10" key="1">
    <citation type="journal article" date="2012" name="Science">
        <title>Ecological populations of bacteria act as socially cohesive units of antibiotic production and resistance.</title>
        <authorList>
            <person name="Cordero O.X."/>
            <person name="Wildschutte H."/>
            <person name="Kirkup B."/>
            <person name="Proehl S."/>
            <person name="Ngo L."/>
            <person name="Hussain F."/>
            <person name="Le Roux F."/>
            <person name="Mincer T."/>
            <person name="Polz M.F."/>
        </authorList>
    </citation>
    <scope>NUCLEOTIDE SEQUENCE [LARGE SCALE GENOMIC DNA]</scope>
    <source>
        <strain evidence="9 10">1S-45</strain>
    </source>
</reference>